<dbReference type="Proteomes" id="UP001530293">
    <property type="component" value="Unassembled WGS sequence"/>
</dbReference>
<reference evidence="2 3" key="1">
    <citation type="submission" date="2024-10" db="EMBL/GenBank/DDBJ databases">
        <title>Updated reference genomes for cyclostephanoid diatoms.</title>
        <authorList>
            <person name="Roberts W.R."/>
            <person name="Alverson A.J."/>
        </authorList>
    </citation>
    <scope>NUCLEOTIDE SEQUENCE [LARGE SCALE GENOMIC DNA]</scope>
    <source>
        <strain evidence="2 3">AJA232-27</strain>
    </source>
</reference>
<dbReference type="Gene3D" id="2.20.110.10">
    <property type="entry name" value="Histone H3 K4-specific methyltransferase SET7/9 N-terminal domain"/>
    <property type="match status" value="1"/>
</dbReference>
<evidence type="ECO:0000313" key="2">
    <source>
        <dbReference type="EMBL" id="KAL3761727.1"/>
    </source>
</evidence>
<feature type="compositionally biased region" description="Basic and acidic residues" evidence="1">
    <location>
        <begin position="397"/>
        <end position="408"/>
    </location>
</feature>
<feature type="region of interest" description="Disordered" evidence="1">
    <location>
        <begin position="176"/>
        <end position="218"/>
    </location>
</feature>
<feature type="compositionally biased region" description="Low complexity" evidence="1">
    <location>
        <begin position="601"/>
        <end position="617"/>
    </location>
</feature>
<feature type="region of interest" description="Disordered" evidence="1">
    <location>
        <begin position="266"/>
        <end position="304"/>
    </location>
</feature>
<protein>
    <submittedName>
        <fullName evidence="2">Uncharacterized protein</fullName>
    </submittedName>
</protein>
<feature type="compositionally biased region" description="Basic residues" evidence="1">
    <location>
        <begin position="273"/>
        <end position="288"/>
    </location>
</feature>
<feature type="region of interest" description="Disordered" evidence="1">
    <location>
        <begin position="1"/>
        <end position="47"/>
    </location>
</feature>
<feature type="compositionally biased region" description="Low complexity" evidence="1">
    <location>
        <begin position="474"/>
        <end position="485"/>
    </location>
</feature>
<keyword evidence="3" id="KW-1185">Reference proteome</keyword>
<dbReference type="SUPFAM" id="SSF82185">
    <property type="entry name" value="Histone H3 K4-specific methyltransferase SET7/9 N-terminal domain"/>
    <property type="match status" value="1"/>
</dbReference>
<gene>
    <name evidence="2" type="ORF">ACHAWU_001243</name>
</gene>
<accession>A0ABD3MDQ5</accession>
<comment type="caution">
    <text evidence="2">The sequence shown here is derived from an EMBL/GenBank/DDBJ whole genome shotgun (WGS) entry which is preliminary data.</text>
</comment>
<proteinExistence type="predicted"/>
<evidence type="ECO:0000313" key="3">
    <source>
        <dbReference type="Proteomes" id="UP001530293"/>
    </source>
</evidence>
<evidence type="ECO:0000256" key="1">
    <source>
        <dbReference type="SAM" id="MobiDB-lite"/>
    </source>
</evidence>
<feature type="compositionally biased region" description="Polar residues" evidence="1">
    <location>
        <begin position="200"/>
        <end position="217"/>
    </location>
</feature>
<feature type="compositionally biased region" description="Low complexity" evidence="1">
    <location>
        <begin position="7"/>
        <end position="31"/>
    </location>
</feature>
<sequence>MCRASASPGKSHSGSGTTSKSKDMASSSSSSSKKRGPKPAFDGANFDKNGNCLKHSAVQLAEQVQQDGRMLWKEVKMHCPSCVAETHKSRRVTSLGGSGKVKRGRTVHGMSNPLRAPLKTGRHMDKEFSTPFDEKGRCHHHPNVQMASKKFGGGWNILMNGCPKCIEAKYEEEVIETSSRGGSRSRSRGRNYRDDDDNESTTSGSTKQSVTSRTKPVTLSGKFDKNGCCTMHPNLQVAKKTLLGRWKEFRSCPKCFDPNYDDMADNASVSSRHSIRSHRSTTSRKSTRSVKSNSSRKGGKKTDRFGALPFDGEGYCHAHPSVRLAKKKALGGWKVLHDMCPDCAHDASSNAGGSVRSKSSRRSSKGTGRYFDDSSSNASSKQSGKSSGSGRKKKIRVKDMRYEDENGKVGKYSGDVNDDHQPHGQGKMKYKDGSVYEGVWSEGSQVHGKTAKSRSSSSGRDRSGGGSSSRGDAKSGSKSKSSSSDWARRDPTTGKSNGGGGDQPQAGGASSSSSSGVKKVVRKMKWMDYYGDPGEYSGEVDKSNMPNGKGTMKYDHGLVQEGLWEKGQFVEGSDVHNGDDDVEKKSSSKKSSSGGGGAAAVGGAEKSSRKPSSSKASSGKRDP</sequence>
<name>A0ABD3MDQ5_9STRA</name>
<dbReference type="AlphaFoldDB" id="A0ABD3MDQ5"/>
<feature type="region of interest" description="Disordered" evidence="1">
    <location>
        <begin position="570"/>
        <end position="623"/>
    </location>
</feature>
<organism evidence="2 3">
    <name type="scientific">Discostella pseudostelligera</name>
    <dbReference type="NCBI Taxonomy" id="259834"/>
    <lineage>
        <taxon>Eukaryota</taxon>
        <taxon>Sar</taxon>
        <taxon>Stramenopiles</taxon>
        <taxon>Ochrophyta</taxon>
        <taxon>Bacillariophyta</taxon>
        <taxon>Coscinodiscophyceae</taxon>
        <taxon>Thalassiosirophycidae</taxon>
        <taxon>Stephanodiscales</taxon>
        <taxon>Stephanodiscaceae</taxon>
        <taxon>Discostella</taxon>
    </lineage>
</organism>
<feature type="compositionally biased region" description="Basic and acidic residues" evidence="1">
    <location>
        <begin position="573"/>
        <end position="586"/>
    </location>
</feature>
<feature type="region of interest" description="Disordered" evidence="1">
    <location>
        <begin position="346"/>
        <end position="554"/>
    </location>
</feature>
<dbReference type="EMBL" id="JALLBG020000147">
    <property type="protein sequence ID" value="KAL3761727.1"/>
    <property type="molecule type" value="Genomic_DNA"/>
</dbReference>
<feature type="region of interest" description="Disordered" evidence="1">
    <location>
        <begin position="90"/>
        <end position="118"/>
    </location>
</feature>
<feature type="compositionally biased region" description="Low complexity" evidence="1">
    <location>
        <begin position="503"/>
        <end position="516"/>
    </location>
</feature>
<feature type="compositionally biased region" description="Low complexity" evidence="1">
    <location>
        <begin position="365"/>
        <end position="389"/>
    </location>
</feature>